<dbReference type="InterPro" id="IPR036397">
    <property type="entry name" value="RNaseH_sf"/>
</dbReference>
<evidence type="ECO:0000259" key="1">
    <source>
        <dbReference type="Pfam" id="PF13456"/>
    </source>
</evidence>
<proteinExistence type="predicted"/>
<name>A0A2N9GFD1_FAGSY</name>
<dbReference type="Pfam" id="PF13456">
    <property type="entry name" value="RVT_3"/>
    <property type="match status" value="1"/>
</dbReference>
<dbReference type="PANTHER" id="PTHR47723:SF19">
    <property type="entry name" value="POLYNUCLEOTIDYL TRANSFERASE, RIBONUCLEASE H-LIKE SUPERFAMILY PROTEIN"/>
    <property type="match status" value="1"/>
</dbReference>
<evidence type="ECO:0000313" key="2">
    <source>
        <dbReference type="EMBL" id="SPC98148.1"/>
    </source>
</evidence>
<sequence>MGHVINGWAKKVETTDPATAEAAALLWALEIAVENKFTKIVVEGDAKLCIDAITIETTSIPWRIHSLVHTQISLPPYERLGLEI</sequence>
<protein>
    <recommendedName>
        <fullName evidence="1">RNase H type-1 domain-containing protein</fullName>
    </recommendedName>
</protein>
<dbReference type="GO" id="GO:0004523">
    <property type="term" value="F:RNA-DNA hybrid ribonuclease activity"/>
    <property type="evidence" value="ECO:0007669"/>
    <property type="project" value="InterPro"/>
</dbReference>
<dbReference type="EMBL" id="OIVN01001837">
    <property type="protein sequence ID" value="SPC98148.1"/>
    <property type="molecule type" value="Genomic_DNA"/>
</dbReference>
<dbReference type="Gene3D" id="3.30.420.10">
    <property type="entry name" value="Ribonuclease H-like superfamily/Ribonuclease H"/>
    <property type="match status" value="1"/>
</dbReference>
<dbReference type="AlphaFoldDB" id="A0A2N9GFD1"/>
<accession>A0A2N9GFD1</accession>
<feature type="domain" description="RNase H type-1" evidence="1">
    <location>
        <begin position="3"/>
        <end position="58"/>
    </location>
</feature>
<gene>
    <name evidence="2" type="ORF">FSB_LOCUS26030</name>
</gene>
<dbReference type="GO" id="GO:0003676">
    <property type="term" value="F:nucleic acid binding"/>
    <property type="evidence" value="ECO:0007669"/>
    <property type="project" value="InterPro"/>
</dbReference>
<dbReference type="InterPro" id="IPR012337">
    <property type="entry name" value="RNaseH-like_sf"/>
</dbReference>
<dbReference type="SUPFAM" id="SSF53098">
    <property type="entry name" value="Ribonuclease H-like"/>
    <property type="match status" value="1"/>
</dbReference>
<reference evidence="2" key="1">
    <citation type="submission" date="2018-02" db="EMBL/GenBank/DDBJ databases">
        <authorList>
            <person name="Cohen D.B."/>
            <person name="Kent A.D."/>
        </authorList>
    </citation>
    <scope>NUCLEOTIDE SEQUENCE</scope>
</reference>
<organism evidence="2">
    <name type="scientific">Fagus sylvatica</name>
    <name type="common">Beechnut</name>
    <dbReference type="NCBI Taxonomy" id="28930"/>
    <lineage>
        <taxon>Eukaryota</taxon>
        <taxon>Viridiplantae</taxon>
        <taxon>Streptophyta</taxon>
        <taxon>Embryophyta</taxon>
        <taxon>Tracheophyta</taxon>
        <taxon>Spermatophyta</taxon>
        <taxon>Magnoliopsida</taxon>
        <taxon>eudicotyledons</taxon>
        <taxon>Gunneridae</taxon>
        <taxon>Pentapetalae</taxon>
        <taxon>rosids</taxon>
        <taxon>fabids</taxon>
        <taxon>Fagales</taxon>
        <taxon>Fagaceae</taxon>
        <taxon>Fagus</taxon>
    </lineage>
</organism>
<dbReference type="PANTHER" id="PTHR47723">
    <property type="entry name" value="OS05G0353850 PROTEIN"/>
    <property type="match status" value="1"/>
</dbReference>
<dbReference type="InterPro" id="IPR002156">
    <property type="entry name" value="RNaseH_domain"/>
</dbReference>
<dbReference type="InterPro" id="IPR053151">
    <property type="entry name" value="RNase_H-like"/>
</dbReference>